<dbReference type="InterPro" id="IPR006860">
    <property type="entry name" value="FecR"/>
</dbReference>
<evidence type="ECO:0000313" key="4">
    <source>
        <dbReference type="Proteomes" id="UP000481643"/>
    </source>
</evidence>
<dbReference type="GO" id="GO:0016989">
    <property type="term" value="F:sigma factor antagonist activity"/>
    <property type="evidence" value="ECO:0007669"/>
    <property type="project" value="TreeGrafter"/>
</dbReference>
<dbReference type="Proteomes" id="UP000481643">
    <property type="component" value="Unassembled WGS sequence"/>
</dbReference>
<accession>A0A6L3Y3W6</accession>
<dbReference type="Pfam" id="PF16220">
    <property type="entry name" value="DUF4880"/>
    <property type="match status" value="1"/>
</dbReference>
<organism evidence="3 4">
    <name type="scientific">Brucella tritici</name>
    <dbReference type="NCBI Taxonomy" id="94626"/>
    <lineage>
        <taxon>Bacteria</taxon>
        <taxon>Pseudomonadati</taxon>
        <taxon>Pseudomonadota</taxon>
        <taxon>Alphaproteobacteria</taxon>
        <taxon>Hyphomicrobiales</taxon>
        <taxon>Brucellaceae</taxon>
        <taxon>Brucella/Ochrobactrum group</taxon>
        <taxon>Brucella</taxon>
    </lineage>
</organism>
<gene>
    <name evidence="3" type="ORF">F9L08_26290</name>
</gene>
<reference evidence="3 4" key="1">
    <citation type="submission" date="2019-09" db="EMBL/GenBank/DDBJ databases">
        <title>Taxonomic organization of the family Brucellaceae based on a phylogenomic approach.</title>
        <authorList>
            <person name="Leclercq S."/>
            <person name="Cloeckaert A."/>
            <person name="Zygmunt M.S."/>
        </authorList>
    </citation>
    <scope>NUCLEOTIDE SEQUENCE [LARGE SCALE GENOMIC DNA]</scope>
    <source>
        <strain evidence="3 4">WS1830</strain>
    </source>
</reference>
<dbReference type="PANTHER" id="PTHR30273:SF2">
    <property type="entry name" value="PROTEIN FECR"/>
    <property type="match status" value="1"/>
</dbReference>
<dbReference type="Pfam" id="PF04773">
    <property type="entry name" value="FecR"/>
    <property type="match status" value="1"/>
</dbReference>
<evidence type="ECO:0000259" key="2">
    <source>
        <dbReference type="Pfam" id="PF16220"/>
    </source>
</evidence>
<comment type="caution">
    <text evidence="3">The sequence shown here is derived from an EMBL/GenBank/DDBJ whole genome shotgun (WGS) entry which is preliminary data.</text>
</comment>
<dbReference type="InterPro" id="IPR012373">
    <property type="entry name" value="Ferrdict_sens_TM"/>
</dbReference>
<dbReference type="Gene3D" id="2.60.120.1440">
    <property type="match status" value="1"/>
</dbReference>
<evidence type="ECO:0000313" key="3">
    <source>
        <dbReference type="EMBL" id="KAB2676506.1"/>
    </source>
</evidence>
<feature type="domain" description="FecR protein" evidence="1">
    <location>
        <begin position="183"/>
        <end position="265"/>
    </location>
</feature>
<dbReference type="InterPro" id="IPR032623">
    <property type="entry name" value="FecR_N"/>
</dbReference>
<dbReference type="PANTHER" id="PTHR30273">
    <property type="entry name" value="PERIPLASMIC SIGNAL SENSOR AND SIGMA FACTOR ACTIVATOR FECR-RELATED"/>
    <property type="match status" value="1"/>
</dbReference>
<sequence length="378" mass="40847">MLPAPCAIVRRRCPTDLAEANGFSSVRIFSSDVIRLKGSFIHWPAGICRGKIREVEPGGWMPPSRNTTEEQRDIAALWLAKQTGGSLTPDERRELEHWLNVDPANRLAWDEMRVLWARLEKPAQQAAASSPPRGVVARQMMSPKAWLTATCAGAVAVFAVWVVNPHFLEDLQADVVSGHAYVMPVRLPDGSVARVGADTAIAFDFDTTRRHVRLLRGEAFFEVTPGSTPAFTVDVDGDQIRVVGTGFNVDRKSGRTTVAVEHGEVAVRGAHDRTSRHLTPGQQIAVTSGAGGTVEEADLDASLAWLSGRLVVRQVPVSDVIAALGRHTSQRLLVRGSVSGRRISGTFSLDDIDGSLDTIAAAVDATVVRALPLVTLMF</sequence>
<dbReference type="EMBL" id="WBVX01000046">
    <property type="protein sequence ID" value="KAB2676506.1"/>
    <property type="molecule type" value="Genomic_DNA"/>
</dbReference>
<protein>
    <submittedName>
        <fullName evidence="3">DUF4880 domain-containing protein</fullName>
    </submittedName>
</protein>
<name>A0A6L3Y3W6_9HYPH</name>
<feature type="domain" description="FecR N-terminal" evidence="2">
    <location>
        <begin position="75"/>
        <end position="113"/>
    </location>
</feature>
<dbReference type="AlphaFoldDB" id="A0A6L3Y3W6"/>
<proteinExistence type="predicted"/>
<evidence type="ECO:0000259" key="1">
    <source>
        <dbReference type="Pfam" id="PF04773"/>
    </source>
</evidence>